<protein>
    <submittedName>
        <fullName evidence="2">Uncharacterized protein</fullName>
    </submittedName>
</protein>
<keyword evidence="3" id="KW-1185">Reference proteome</keyword>
<accession>A0AAD6HDT5</accession>
<organism evidence="2 3">
    <name type="scientific">Penicillium malachiteum</name>
    <dbReference type="NCBI Taxonomy" id="1324776"/>
    <lineage>
        <taxon>Eukaryota</taxon>
        <taxon>Fungi</taxon>
        <taxon>Dikarya</taxon>
        <taxon>Ascomycota</taxon>
        <taxon>Pezizomycotina</taxon>
        <taxon>Eurotiomycetes</taxon>
        <taxon>Eurotiomycetidae</taxon>
        <taxon>Eurotiales</taxon>
        <taxon>Aspergillaceae</taxon>
        <taxon>Penicillium</taxon>
    </lineage>
</organism>
<dbReference type="Proteomes" id="UP001215712">
    <property type="component" value="Unassembled WGS sequence"/>
</dbReference>
<dbReference type="EMBL" id="JAQJAN010000018">
    <property type="protein sequence ID" value="KAJ5709636.1"/>
    <property type="molecule type" value="Genomic_DNA"/>
</dbReference>
<reference evidence="2" key="2">
    <citation type="submission" date="2023-01" db="EMBL/GenBank/DDBJ databases">
        <authorList>
            <person name="Petersen C."/>
        </authorList>
    </citation>
    <scope>NUCLEOTIDE SEQUENCE</scope>
    <source>
        <strain evidence="2">IBT 17514</strain>
    </source>
</reference>
<gene>
    <name evidence="2" type="ORF">N7493_009927</name>
</gene>
<name>A0AAD6HDT5_9EURO</name>
<evidence type="ECO:0000313" key="2">
    <source>
        <dbReference type="EMBL" id="KAJ5709636.1"/>
    </source>
</evidence>
<dbReference type="AlphaFoldDB" id="A0AAD6HDT5"/>
<reference evidence="2" key="1">
    <citation type="journal article" date="2023" name="IMA Fungus">
        <title>Comparative genomic study of the Penicillium genus elucidates a diverse pangenome and 15 lateral gene transfer events.</title>
        <authorList>
            <person name="Petersen C."/>
            <person name="Sorensen T."/>
            <person name="Nielsen M.R."/>
            <person name="Sondergaard T.E."/>
            <person name="Sorensen J.L."/>
            <person name="Fitzpatrick D.A."/>
            <person name="Frisvad J.C."/>
            <person name="Nielsen K.L."/>
        </authorList>
    </citation>
    <scope>NUCLEOTIDE SEQUENCE</scope>
    <source>
        <strain evidence="2">IBT 17514</strain>
    </source>
</reference>
<evidence type="ECO:0000313" key="3">
    <source>
        <dbReference type="Proteomes" id="UP001215712"/>
    </source>
</evidence>
<sequence>MDLDRNNQPPLRSRSRSPPRPSPPHRPSADRGPMSIDAGESDVGESGQPRFGVNVPTQPRGLAGRQSPPSGPSHGPRGIPPHRGSQTMSVLSAPTRPRRGHGSRDGPWPSGPMPRRGLISSTPHGPPSGPRASFSSGMPGGNFRHPGSRQNSTVSGPPPALPVPRTPGHLAGLATVIPAGRVLPSGLDPVAEKRLAQLEADHERLLQQMAETQRLKRAGLRDWDRLDHESSICALKSELADGHLQRMADEAIGGGVPF</sequence>
<proteinExistence type="predicted"/>
<feature type="region of interest" description="Disordered" evidence="1">
    <location>
        <begin position="1"/>
        <end position="167"/>
    </location>
</feature>
<feature type="compositionally biased region" description="Pro residues" evidence="1">
    <location>
        <begin position="156"/>
        <end position="165"/>
    </location>
</feature>
<comment type="caution">
    <text evidence="2">The sequence shown here is derived from an EMBL/GenBank/DDBJ whole genome shotgun (WGS) entry which is preliminary data.</text>
</comment>
<evidence type="ECO:0000256" key="1">
    <source>
        <dbReference type="SAM" id="MobiDB-lite"/>
    </source>
</evidence>
<feature type="compositionally biased region" description="Low complexity" evidence="1">
    <location>
        <begin position="72"/>
        <end position="85"/>
    </location>
</feature>